<sequence>MDTSRRAHIGLAKRERTRAKLLEAAYQVFAAKELDAVTIDDIISAAGVARGTFYNYFETREDVLKAVVASLAEAMNQAVWSESTAIADPAERMAFAIRQFLHQAKRDATWGWLIVRIGLVAAPLTATIHQGVRSDLEAGIQQQRFQVDSVQAAIDLVMGTGLMAIRSILEGQTPSDYPEQIAKLILQTLGVAEPEAQAIVTQTLTPLKHDA</sequence>
<dbReference type="InterPro" id="IPR050624">
    <property type="entry name" value="HTH-type_Tx_Regulator"/>
</dbReference>
<evidence type="ECO:0000256" key="2">
    <source>
        <dbReference type="PROSITE-ProRule" id="PRU00335"/>
    </source>
</evidence>
<keyword evidence="1 2" id="KW-0238">DNA-binding</keyword>
<reference evidence="4" key="1">
    <citation type="submission" date="2020-10" db="EMBL/GenBank/DDBJ databases">
        <authorList>
            <person name="Castelo-Branco R."/>
            <person name="Eusebio N."/>
            <person name="Adriana R."/>
            <person name="Vieira A."/>
            <person name="Brugerolle De Fraissinette N."/>
            <person name="Rezende De Castro R."/>
            <person name="Schneider M.P."/>
            <person name="Vasconcelos V."/>
            <person name="Leao P.N."/>
        </authorList>
    </citation>
    <scope>NUCLEOTIDE SEQUENCE</scope>
    <source>
        <strain evidence="4">LEGE 11480</strain>
    </source>
</reference>
<gene>
    <name evidence="4" type="ORF">IQ266_02240</name>
</gene>
<dbReference type="InterPro" id="IPR009057">
    <property type="entry name" value="Homeodomain-like_sf"/>
</dbReference>
<dbReference type="PROSITE" id="PS50977">
    <property type="entry name" value="HTH_TETR_2"/>
    <property type="match status" value="1"/>
</dbReference>
<evidence type="ECO:0000313" key="4">
    <source>
        <dbReference type="EMBL" id="MBE9028576.1"/>
    </source>
</evidence>
<dbReference type="EMBL" id="JADEXQ010000005">
    <property type="protein sequence ID" value="MBE9028576.1"/>
    <property type="molecule type" value="Genomic_DNA"/>
</dbReference>
<dbReference type="InterPro" id="IPR001647">
    <property type="entry name" value="HTH_TetR"/>
</dbReference>
<dbReference type="PANTHER" id="PTHR43479">
    <property type="entry name" value="ACREF/ENVCD OPERON REPRESSOR-RELATED"/>
    <property type="match status" value="1"/>
</dbReference>
<feature type="domain" description="HTH tetR-type" evidence="3">
    <location>
        <begin position="15"/>
        <end position="75"/>
    </location>
</feature>
<dbReference type="SUPFAM" id="SSF46689">
    <property type="entry name" value="Homeodomain-like"/>
    <property type="match status" value="1"/>
</dbReference>
<feature type="DNA-binding region" description="H-T-H motif" evidence="2">
    <location>
        <begin position="38"/>
        <end position="57"/>
    </location>
</feature>
<dbReference type="PANTHER" id="PTHR43479:SF11">
    <property type="entry name" value="ACREF_ENVCD OPERON REPRESSOR-RELATED"/>
    <property type="match status" value="1"/>
</dbReference>
<organism evidence="4 5">
    <name type="scientific">Romeriopsis navalis LEGE 11480</name>
    <dbReference type="NCBI Taxonomy" id="2777977"/>
    <lineage>
        <taxon>Bacteria</taxon>
        <taxon>Bacillati</taxon>
        <taxon>Cyanobacteriota</taxon>
        <taxon>Cyanophyceae</taxon>
        <taxon>Leptolyngbyales</taxon>
        <taxon>Leptolyngbyaceae</taxon>
        <taxon>Romeriopsis</taxon>
        <taxon>Romeriopsis navalis</taxon>
    </lineage>
</organism>
<dbReference type="PRINTS" id="PR00455">
    <property type="entry name" value="HTHTETR"/>
</dbReference>
<comment type="caution">
    <text evidence="4">The sequence shown here is derived from an EMBL/GenBank/DDBJ whole genome shotgun (WGS) entry which is preliminary data.</text>
</comment>
<dbReference type="Gene3D" id="1.10.357.10">
    <property type="entry name" value="Tetracycline Repressor, domain 2"/>
    <property type="match status" value="1"/>
</dbReference>
<dbReference type="AlphaFoldDB" id="A0A928Z0S3"/>
<evidence type="ECO:0000259" key="3">
    <source>
        <dbReference type="PROSITE" id="PS50977"/>
    </source>
</evidence>
<name>A0A928Z0S3_9CYAN</name>
<evidence type="ECO:0000313" key="5">
    <source>
        <dbReference type="Proteomes" id="UP000625316"/>
    </source>
</evidence>
<protein>
    <submittedName>
        <fullName evidence="4">TetR/AcrR family transcriptional regulator</fullName>
    </submittedName>
</protein>
<accession>A0A928Z0S3</accession>
<dbReference type="GO" id="GO:0003677">
    <property type="term" value="F:DNA binding"/>
    <property type="evidence" value="ECO:0007669"/>
    <property type="project" value="UniProtKB-UniRule"/>
</dbReference>
<dbReference type="InterPro" id="IPR049513">
    <property type="entry name" value="TetR_C_40"/>
</dbReference>
<evidence type="ECO:0000256" key="1">
    <source>
        <dbReference type="ARBA" id="ARBA00023125"/>
    </source>
</evidence>
<dbReference type="Proteomes" id="UP000625316">
    <property type="component" value="Unassembled WGS sequence"/>
</dbReference>
<dbReference type="Pfam" id="PF00440">
    <property type="entry name" value="TetR_N"/>
    <property type="match status" value="1"/>
</dbReference>
<proteinExistence type="predicted"/>
<dbReference type="Pfam" id="PF21306">
    <property type="entry name" value="TetR_C_40"/>
    <property type="match status" value="1"/>
</dbReference>
<keyword evidence="5" id="KW-1185">Reference proteome</keyword>
<dbReference type="RefSeq" id="WP_264323401.1">
    <property type="nucleotide sequence ID" value="NZ_JADEXQ010000005.1"/>
</dbReference>